<organism evidence="1 2">
    <name type="scientific">Psophocarpus tetragonolobus</name>
    <name type="common">Winged bean</name>
    <name type="synonym">Dolichos tetragonolobus</name>
    <dbReference type="NCBI Taxonomy" id="3891"/>
    <lineage>
        <taxon>Eukaryota</taxon>
        <taxon>Viridiplantae</taxon>
        <taxon>Streptophyta</taxon>
        <taxon>Embryophyta</taxon>
        <taxon>Tracheophyta</taxon>
        <taxon>Spermatophyta</taxon>
        <taxon>Magnoliopsida</taxon>
        <taxon>eudicotyledons</taxon>
        <taxon>Gunneridae</taxon>
        <taxon>Pentapetalae</taxon>
        <taxon>rosids</taxon>
        <taxon>fabids</taxon>
        <taxon>Fabales</taxon>
        <taxon>Fabaceae</taxon>
        <taxon>Papilionoideae</taxon>
        <taxon>50 kb inversion clade</taxon>
        <taxon>NPAAA clade</taxon>
        <taxon>indigoferoid/millettioid clade</taxon>
        <taxon>Phaseoleae</taxon>
        <taxon>Psophocarpus</taxon>
    </lineage>
</organism>
<gene>
    <name evidence="1" type="ORF">VNO78_03283</name>
</gene>
<dbReference type="Proteomes" id="UP001386955">
    <property type="component" value="Unassembled WGS sequence"/>
</dbReference>
<comment type="caution">
    <text evidence="1">The sequence shown here is derived from an EMBL/GenBank/DDBJ whole genome shotgun (WGS) entry which is preliminary data.</text>
</comment>
<dbReference type="AlphaFoldDB" id="A0AAN9XVG6"/>
<reference evidence="1 2" key="1">
    <citation type="submission" date="2024-01" db="EMBL/GenBank/DDBJ databases">
        <title>The genomes of 5 underutilized Papilionoideae crops provide insights into root nodulation and disease resistanc.</title>
        <authorList>
            <person name="Jiang F."/>
        </authorList>
    </citation>
    <scope>NUCLEOTIDE SEQUENCE [LARGE SCALE GENOMIC DNA]</scope>
    <source>
        <strain evidence="1">DUOXIRENSHENG_FW03</strain>
        <tissue evidence="1">Leaves</tissue>
    </source>
</reference>
<accession>A0AAN9XVG6</accession>
<evidence type="ECO:0000313" key="1">
    <source>
        <dbReference type="EMBL" id="KAK7411840.1"/>
    </source>
</evidence>
<evidence type="ECO:0000313" key="2">
    <source>
        <dbReference type="Proteomes" id="UP001386955"/>
    </source>
</evidence>
<name>A0AAN9XVG6_PSOTE</name>
<keyword evidence="2" id="KW-1185">Reference proteome</keyword>
<dbReference type="EMBL" id="JAYMYS010000001">
    <property type="protein sequence ID" value="KAK7411840.1"/>
    <property type="molecule type" value="Genomic_DNA"/>
</dbReference>
<sequence length="85" mass="9649">MVRESSEGTRWERFKTVSWTVVGNDFVLVREIAFLNGRGPLHVQVCVVTEEKGNRKSNLVARRELRRAQNSSDGVSFSNTNLIRG</sequence>
<proteinExistence type="predicted"/>
<protein>
    <submittedName>
        <fullName evidence="1">Uncharacterized protein</fullName>
    </submittedName>
</protein>